<evidence type="ECO:0000256" key="6">
    <source>
        <dbReference type="ARBA" id="ARBA00022833"/>
    </source>
</evidence>
<keyword evidence="5" id="KW-0378">Hydrolase</keyword>
<evidence type="ECO:0000313" key="11">
    <source>
        <dbReference type="Proteomes" id="UP001497512"/>
    </source>
</evidence>
<protein>
    <recommendedName>
        <fullName evidence="2">tRNA(adenine(34)) deaminase</fullName>
        <ecNumber evidence="2">3.5.4.33</ecNumber>
    </recommendedName>
</protein>
<dbReference type="Proteomes" id="UP001497512">
    <property type="component" value="Chromosome 8"/>
</dbReference>
<dbReference type="InterPro" id="IPR028883">
    <property type="entry name" value="tRNA_aden_deaminase"/>
</dbReference>
<proteinExistence type="inferred from homology"/>
<evidence type="ECO:0000256" key="5">
    <source>
        <dbReference type="ARBA" id="ARBA00022801"/>
    </source>
</evidence>
<evidence type="ECO:0000256" key="7">
    <source>
        <dbReference type="ARBA" id="ARBA00048045"/>
    </source>
</evidence>
<dbReference type="SUPFAM" id="SSF53927">
    <property type="entry name" value="Cytidine deaminase-like"/>
    <property type="match status" value="1"/>
</dbReference>
<dbReference type="PROSITE" id="PS51747">
    <property type="entry name" value="CYT_DCMP_DEAMINASES_2"/>
    <property type="match status" value="1"/>
</dbReference>
<evidence type="ECO:0000256" key="8">
    <source>
        <dbReference type="SAM" id="MobiDB-lite"/>
    </source>
</evidence>
<dbReference type="HAMAP" id="MF_00972">
    <property type="entry name" value="tRNA_aden_deaminase"/>
    <property type="match status" value="1"/>
</dbReference>
<evidence type="ECO:0000256" key="2">
    <source>
        <dbReference type="ARBA" id="ARBA00012740"/>
    </source>
</evidence>
<dbReference type="InterPro" id="IPR016193">
    <property type="entry name" value="Cytidine_deaminase-like"/>
</dbReference>
<feature type="domain" description="CMP/dCMP-type deaminase" evidence="9">
    <location>
        <begin position="134"/>
        <end position="256"/>
    </location>
</feature>
<gene>
    <name evidence="10" type="ORF">CSSPTR1EN2_LOCUS22684</name>
</gene>
<dbReference type="InterPro" id="IPR002125">
    <property type="entry name" value="CMP_dCMP_dom"/>
</dbReference>
<evidence type="ECO:0000259" key="9">
    <source>
        <dbReference type="PROSITE" id="PS51747"/>
    </source>
</evidence>
<dbReference type="Pfam" id="PF00383">
    <property type="entry name" value="dCMP_cyt_deam_1"/>
    <property type="match status" value="1"/>
</dbReference>
<organism evidence="10 11">
    <name type="scientific">Sphagnum troendelagicum</name>
    <dbReference type="NCBI Taxonomy" id="128251"/>
    <lineage>
        <taxon>Eukaryota</taxon>
        <taxon>Viridiplantae</taxon>
        <taxon>Streptophyta</taxon>
        <taxon>Embryophyta</taxon>
        <taxon>Bryophyta</taxon>
        <taxon>Sphagnophytina</taxon>
        <taxon>Sphagnopsida</taxon>
        <taxon>Sphagnales</taxon>
        <taxon>Sphagnaceae</taxon>
        <taxon>Sphagnum</taxon>
    </lineage>
</organism>
<name>A0ABP0V256_9BRYO</name>
<feature type="compositionally biased region" description="Basic and acidic residues" evidence="8">
    <location>
        <begin position="115"/>
        <end position="136"/>
    </location>
</feature>
<keyword evidence="3" id="KW-0819">tRNA processing</keyword>
<dbReference type="EC" id="3.5.4.33" evidence="2"/>
<accession>A0ABP0V256</accession>
<evidence type="ECO:0000256" key="3">
    <source>
        <dbReference type="ARBA" id="ARBA00022694"/>
    </source>
</evidence>
<keyword evidence="11" id="KW-1185">Reference proteome</keyword>
<sequence length="352" mass="38993">MNSIILCSARCNCAQFPSLFLSFHCTMRVVEKRPGSVFTPPSSSGPIFSSTFVGMCQCSSFVLRSPSVLPTFRQYLDRFDHKLGCCSKGQGREDAAASRLIRSKLGSKSKTNAGRKKDIANGSRDGEGRQSSDIDDERFMREALHEAQKGARAGEVPVGAVLVYQGSVIARSHNRVEAQGDPTAHAEMLCIRSAAAKLGGWRLLDATLYVTLEPCPMCAGAILQARIGQLVWGARNSLLGADGSWISLFPASSQCEGECDRELGGDTTEEVTRHPIHPFHPDIEVRRNVLADESSFIMRSFFQRRRLRAKEVDSIKTGQNISRMSLWSRFARWSENPFIAKQLKSLGRFIKW</sequence>
<dbReference type="EMBL" id="OZ019900">
    <property type="protein sequence ID" value="CAK9235373.1"/>
    <property type="molecule type" value="Genomic_DNA"/>
</dbReference>
<evidence type="ECO:0000256" key="4">
    <source>
        <dbReference type="ARBA" id="ARBA00022723"/>
    </source>
</evidence>
<dbReference type="Gene3D" id="3.40.140.10">
    <property type="entry name" value="Cytidine Deaminase, domain 2"/>
    <property type="match status" value="1"/>
</dbReference>
<comment type="cofactor">
    <cofactor evidence="1">
        <name>Zn(2+)</name>
        <dbReference type="ChEBI" id="CHEBI:29105"/>
    </cofactor>
</comment>
<feature type="region of interest" description="Disordered" evidence="8">
    <location>
        <begin position="107"/>
        <end position="136"/>
    </location>
</feature>
<dbReference type="CDD" id="cd01285">
    <property type="entry name" value="nucleoside_deaminase"/>
    <property type="match status" value="1"/>
</dbReference>
<dbReference type="PANTHER" id="PTHR11079:SF179">
    <property type="entry name" value="TRNA(ADENINE(34)) DEAMINASE, CHLOROPLASTIC"/>
    <property type="match status" value="1"/>
</dbReference>
<evidence type="ECO:0000256" key="1">
    <source>
        <dbReference type="ARBA" id="ARBA00001947"/>
    </source>
</evidence>
<comment type="catalytic activity">
    <reaction evidence="7">
        <text>adenosine(34) in tRNA + H2O + H(+) = inosine(34) in tRNA + NH4(+)</text>
        <dbReference type="Rhea" id="RHEA:43168"/>
        <dbReference type="Rhea" id="RHEA-COMP:10373"/>
        <dbReference type="Rhea" id="RHEA-COMP:10374"/>
        <dbReference type="ChEBI" id="CHEBI:15377"/>
        <dbReference type="ChEBI" id="CHEBI:15378"/>
        <dbReference type="ChEBI" id="CHEBI:28938"/>
        <dbReference type="ChEBI" id="CHEBI:74411"/>
        <dbReference type="ChEBI" id="CHEBI:82852"/>
        <dbReference type="EC" id="3.5.4.33"/>
    </reaction>
</comment>
<reference evidence="10" key="1">
    <citation type="submission" date="2024-02" db="EMBL/GenBank/DDBJ databases">
        <authorList>
            <consortium name="ELIXIR-Norway"/>
            <consortium name="Elixir Norway"/>
        </authorList>
    </citation>
    <scope>NUCLEOTIDE SEQUENCE</scope>
</reference>
<keyword evidence="6" id="KW-0862">Zinc</keyword>
<dbReference type="PANTHER" id="PTHR11079">
    <property type="entry name" value="CYTOSINE DEAMINASE FAMILY MEMBER"/>
    <property type="match status" value="1"/>
</dbReference>
<evidence type="ECO:0000313" key="10">
    <source>
        <dbReference type="EMBL" id="CAK9235373.1"/>
    </source>
</evidence>
<keyword evidence="4" id="KW-0479">Metal-binding</keyword>